<dbReference type="AlphaFoldDB" id="A0A7R9QNV7"/>
<keyword evidence="2" id="KW-1015">Disulfide bond</keyword>
<keyword evidence="1" id="KW-0677">Repeat</keyword>
<dbReference type="EMBL" id="CAJPVJ010005952">
    <property type="protein sequence ID" value="CAG2169997.1"/>
    <property type="molecule type" value="Genomic_DNA"/>
</dbReference>
<sequence length="110" mass="12595">MCLIHTVRNKESDRGGYMCQINTVPMKSQIGYLDVLVPPDILVNESSSDVIVNEGSDVTLRCRARVEKRRWRENPIGGLAGKALYNKQNRRRKFKYNSSYEEPGFASLQM</sequence>
<dbReference type="PANTHER" id="PTHR12231">
    <property type="entry name" value="CTX-RELATED TYPE I TRANSMEMBRANE PROTEIN"/>
    <property type="match status" value="1"/>
</dbReference>
<evidence type="ECO:0000256" key="1">
    <source>
        <dbReference type="ARBA" id="ARBA00022737"/>
    </source>
</evidence>
<organism evidence="4">
    <name type="scientific">Oppiella nova</name>
    <dbReference type="NCBI Taxonomy" id="334625"/>
    <lineage>
        <taxon>Eukaryota</taxon>
        <taxon>Metazoa</taxon>
        <taxon>Ecdysozoa</taxon>
        <taxon>Arthropoda</taxon>
        <taxon>Chelicerata</taxon>
        <taxon>Arachnida</taxon>
        <taxon>Acari</taxon>
        <taxon>Acariformes</taxon>
        <taxon>Sarcoptiformes</taxon>
        <taxon>Oribatida</taxon>
        <taxon>Brachypylina</taxon>
        <taxon>Oppioidea</taxon>
        <taxon>Oppiidae</taxon>
        <taxon>Oppiella</taxon>
    </lineage>
</organism>
<gene>
    <name evidence="4" type="ORF">ONB1V03_LOCUS9469</name>
</gene>
<dbReference type="SUPFAM" id="SSF48726">
    <property type="entry name" value="Immunoglobulin"/>
    <property type="match status" value="1"/>
</dbReference>
<dbReference type="GO" id="GO:0043005">
    <property type="term" value="C:neuron projection"/>
    <property type="evidence" value="ECO:0007669"/>
    <property type="project" value="TreeGrafter"/>
</dbReference>
<dbReference type="InterPro" id="IPR036179">
    <property type="entry name" value="Ig-like_dom_sf"/>
</dbReference>
<dbReference type="PANTHER" id="PTHR12231:SF253">
    <property type="entry name" value="DPR-INTERACTING PROTEIN ETA, ISOFORM B-RELATED"/>
    <property type="match status" value="1"/>
</dbReference>
<evidence type="ECO:0000313" key="5">
    <source>
        <dbReference type="Proteomes" id="UP000728032"/>
    </source>
</evidence>
<evidence type="ECO:0008006" key="6">
    <source>
        <dbReference type="Google" id="ProtNLM"/>
    </source>
</evidence>
<name>A0A7R9QNV7_9ACAR</name>
<reference evidence="4" key="1">
    <citation type="submission" date="2020-11" db="EMBL/GenBank/DDBJ databases">
        <authorList>
            <person name="Tran Van P."/>
        </authorList>
    </citation>
    <scope>NUCLEOTIDE SEQUENCE</scope>
</reference>
<dbReference type="Gene3D" id="2.60.40.10">
    <property type="entry name" value="Immunoglobulins"/>
    <property type="match status" value="2"/>
</dbReference>
<protein>
    <recommendedName>
        <fullName evidence="6">Ig-like domain-containing protein</fullName>
    </recommendedName>
</protein>
<dbReference type="InterPro" id="IPR051170">
    <property type="entry name" value="Neural/epithelial_adhesion"/>
</dbReference>
<evidence type="ECO:0000313" key="4">
    <source>
        <dbReference type="EMBL" id="CAD7652810.1"/>
    </source>
</evidence>
<dbReference type="OrthoDB" id="10012075at2759"/>
<dbReference type="EMBL" id="OC920777">
    <property type="protein sequence ID" value="CAD7652810.1"/>
    <property type="molecule type" value="Genomic_DNA"/>
</dbReference>
<dbReference type="Proteomes" id="UP000728032">
    <property type="component" value="Unassembled WGS sequence"/>
</dbReference>
<keyword evidence="3" id="KW-0393">Immunoglobulin domain</keyword>
<keyword evidence="5" id="KW-1185">Reference proteome</keyword>
<evidence type="ECO:0000256" key="2">
    <source>
        <dbReference type="ARBA" id="ARBA00023157"/>
    </source>
</evidence>
<accession>A0A7R9QNV7</accession>
<proteinExistence type="predicted"/>
<feature type="non-terminal residue" evidence="4">
    <location>
        <position position="110"/>
    </location>
</feature>
<evidence type="ECO:0000256" key="3">
    <source>
        <dbReference type="ARBA" id="ARBA00023319"/>
    </source>
</evidence>
<dbReference type="InterPro" id="IPR013783">
    <property type="entry name" value="Ig-like_fold"/>
</dbReference>